<name>A0A5Q2N2I0_9FIRM</name>
<evidence type="ECO:0000256" key="7">
    <source>
        <dbReference type="ARBA" id="ARBA00023150"/>
    </source>
</evidence>
<keyword evidence="5 8" id="KW-0460">Magnesium</keyword>
<comment type="catalytic activity">
    <reaction evidence="8">
        <text>Mo-molybdopterin + GTP + H(+) = Mo-molybdopterin guanine dinucleotide + diphosphate</text>
        <dbReference type="Rhea" id="RHEA:34243"/>
        <dbReference type="ChEBI" id="CHEBI:15378"/>
        <dbReference type="ChEBI" id="CHEBI:33019"/>
        <dbReference type="ChEBI" id="CHEBI:37565"/>
        <dbReference type="ChEBI" id="CHEBI:71302"/>
        <dbReference type="ChEBI" id="CHEBI:71310"/>
        <dbReference type="EC" id="2.7.7.77"/>
    </reaction>
</comment>
<dbReference type="PANTHER" id="PTHR19136:SF81">
    <property type="entry name" value="MOLYBDENUM COFACTOR GUANYLYLTRANSFERASE"/>
    <property type="match status" value="1"/>
</dbReference>
<feature type="binding site" evidence="8">
    <location>
        <position position="94"/>
    </location>
    <ligand>
        <name>Mg(2+)</name>
        <dbReference type="ChEBI" id="CHEBI:18420"/>
    </ligand>
</feature>
<dbReference type="GO" id="GO:0061603">
    <property type="term" value="F:molybdenum cofactor guanylyltransferase activity"/>
    <property type="evidence" value="ECO:0007669"/>
    <property type="project" value="UniProtKB-EC"/>
</dbReference>
<dbReference type="PANTHER" id="PTHR19136">
    <property type="entry name" value="MOLYBDENUM COFACTOR GUANYLYLTRANSFERASE"/>
    <property type="match status" value="1"/>
</dbReference>
<evidence type="ECO:0000256" key="8">
    <source>
        <dbReference type="HAMAP-Rule" id="MF_00316"/>
    </source>
</evidence>
<dbReference type="RefSeq" id="WP_153726565.1">
    <property type="nucleotide sequence ID" value="NZ_CP045875.1"/>
</dbReference>
<keyword evidence="1 8" id="KW-0963">Cytoplasm</keyword>
<dbReference type="InterPro" id="IPR025877">
    <property type="entry name" value="MobA-like_NTP_Trfase"/>
</dbReference>
<dbReference type="CDD" id="cd02503">
    <property type="entry name" value="MobA"/>
    <property type="match status" value="1"/>
</dbReference>
<evidence type="ECO:0000256" key="6">
    <source>
        <dbReference type="ARBA" id="ARBA00023134"/>
    </source>
</evidence>
<comment type="subcellular location">
    <subcellularLocation>
        <location evidence="8">Cytoplasm</location>
    </subcellularLocation>
</comment>
<dbReference type="AlphaFoldDB" id="A0A5Q2N2I0"/>
<reference evidence="11" key="1">
    <citation type="submission" date="2019-11" db="EMBL/GenBank/DDBJ databases">
        <title>Genome sequence of Heliorestis convoluta strain HH, an alkaliphilic and minimalistic phototrophic bacterium from a soda lake in Egypt.</title>
        <authorList>
            <person name="Dewey E.D."/>
            <person name="Stokes L.M."/>
            <person name="Burchell B.M."/>
            <person name="Shaffer K.N."/>
            <person name="Huntington A.M."/>
            <person name="Baker J.M."/>
            <person name="Nadendla S."/>
            <person name="Giglio M.G."/>
            <person name="Touchman J.W."/>
            <person name="Blankenship R.E."/>
            <person name="Madigan M.T."/>
            <person name="Sattley W.M."/>
        </authorList>
    </citation>
    <scope>NUCLEOTIDE SEQUENCE [LARGE SCALE GENOMIC DNA]</scope>
    <source>
        <strain evidence="11">HH</strain>
    </source>
</reference>
<feature type="domain" description="MobA-like NTP transferase" evidence="9">
    <location>
        <begin position="5"/>
        <end position="156"/>
    </location>
</feature>
<evidence type="ECO:0000313" key="11">
    <source>
        <dbReference type="Proteomes" id="UP000366051"/>
    </source>
</evidence>
<dbReference type="Proteomes" id="UP000366051">
    <property type="component" value="Chromosome"/>
</dbReference>
<dbReference type="InterPro" id="IPR029044">
    <property type="entry name" value="Nucleotide-diphossugar_trans"/>
</dbReference>
<dbReference type="GO" id="GO:0006777">
    <property type="term" value="P:Mo-molybdopterin cofactor biosynthetic process"/>
    <property type="evidence" value="ECO:0007669"/>
    <property type="project" value="UniProtKB-KW"/>
</dbReference>
<keyword evidence="11" id="KW-1185">Reference proteome</keyword>
<dbReference type="InterPro" id="IPR013482">
    <property type="entry name" value="Molybde_CF_guanTrfase"/>
</dbReference>
<evidence type="ECO:0000256" key="1">
    <source>
        <dbReference type="ARBA" id="ARBA00022490"/>
    </source>
</evidence>
<feature type="binding site" evidence="8">
    <location>
        <position position="20"/>
    </location>
    <ligand>
        <name>GTP</name>
        <dbReference type="ChEBI" id="CHEBI:37565"/>
    </ligand>
</feature>
<feature type="binding site" evidence="8">
    <location>
        <begin position="8"/>
        <end position="10"/>
    </location>
    <ligand>
        <name>GTP</name>
        <dbReference type="ChEBI" id="CHEBI:37565"/>
    </ligand>
</feature>
<keyword evidence="3 8" id="KW-0479">Metal-binding</keyword>
<comment type="similarity">
    <text evidence="8">Belongs to the MobA family.</text>
</comment>
<feature type="binding site" evidence="8">
    <location>
        <position position="94"/>
    </location>
    <ligand>
        <name>GTP</name>
        <dbReference type="ChEBI" id="CHEBI:37565"/>
    </ligand>
</feature>
<dbReference type="EMBL" id="CP045875">
    <property type="protein sequence ID" value="QGG47796.1"/>
    <property type="molecule type" value="Genomic_DNA"/>
</dbReference>
<comment type="caution">
    <text evidence="8">Lacks conserved residue(s) required for the propagation of feature annotation.</text>
</comment>
<dbReference type="Gene3D" id="3.90.550.10">
    <property type="entry name" value="Spore Coat Polysaccharide Biosynthesis Protein SpsA, Chain A"/>
    <property type="match status" value="1"/>
</dbReference>
<dbReference type="HAMAP" id="MF_00316">
    <property type="entry name" value="MobA"/>
    <property type="match status" value="1"/>
</dbReference>
<dbReference type="OrthoDB" id="9786803at2"/>
<protein>
    <recommendedName>
        <fullName evidence="8">Probable molybdenum cofactor guanylyltransferase</fullName>
        <shortName evidence="8">MoCo guanylyltransferase</shortName>
        <ecNumber evidence="8">2.7.7.77</ecNumber>
    </recommendedName>
    <alternativeName>
        <fullName evidence="8">GTP:molybdopterin guanylyltransferase</fullName>
    </alternativeName>
    <alternativeName>
        <fullName evidence="8">Mo-MPT guanylyltransferase</fullName>
    </alternativeName>
    <alternativeName>
        <fullName evidence="8">Molybdopterin guanylyltransferase</fullName>
    </alternativeName>
    <alternativeName>
        <fullName evidence="8">Molybdopterin-guanine dinucleotide synthase</fullName>
        <shortName evidence="8">MGD synthase</shortName>
    </alternativeName>
</protein>
<dbReference type="SUPFAM" id="SSF53448">
    <property type="entry name" value="Nucleotide-diphospho-sugar transferases"/>
    <property type="match status" value="1"/>
</dbReference>
<keyword evidence="4 8" id="KW-0547">Nucleotide-binding</keyword>
<evidence type="ECO:0000256" key="2">
    <source>
        <dbReference type="ARBA" id="ARBA00022679"/>
    </source>
</evidence>
<dbReference type="GO" id="GO:0005737">
    <property type="term" value="C:cytoplasm"/>
    <property type="evidence" value="ECO:0007669"/>
    <property type="project" value="UniProtKB-SubCell"/>
</dbReference>
<keyword evidence="6 8" id="KW-0342">GTP-binding</keyword>
<feature type="binding site" evidence="8">
    <location>
        <position position="65"/>
    </location>
    <ligand>
        <name>GTP</name>
        <dbReference type="ChEBI" id="CHEBI:37565"/>
    </ligand>
</feature>
<accession>A0A5Q2N2I0</accession>
<keyword evidence="7 8" id="KW-0501">Molybdenum cofactor biosynthesis</keyword>
<organism evidence="10 11">
    <name type="scientific">Heliorestis convoluta</name>
    <dbReference type="NCBI Taxonomy" id="356322"/>
    <lineage>
        <taxon>Bacteria</taxon>
        <taxon>Bacillati</taxon>
        <taxon>Bacillota</taxon>
        <taxon>Clostridia</taxon>
        <taxon>Eubacteriales</taxon>
        <taxon>Heliobacteriaceae</taxon>
        <taxon>Heliorestis</taxon>
    </lineage>
</organism>
<proteinExistence type="inferred from homology"/>
<comment type="function">
    <text evidence="8">Transfers a GMP moiety from GTP to Mo-molybdopterin (Mo-MPT) cofactor (Moco or molybdenum cofactor) to form Mo-molybdopterin guanine dinucleotide (Mo-MGD) cofactor.</text>
</comment>
<dbReference type="KEGG" id="hcv:FTV88_1698"/>
<comment type="domain">
    <text evidence="8">The N-terminal domain determines nucleotide recognition and specific binding, while the C-terminal domain determines the specific binding to the target protein.</text>
</comment>
<comment type="cofactor">
    <cofactor evidence="8">
        <name>Mg(2+)</name>
        <dbReference type="ChEBI" id="CHEBI:18420"/>
    </cofactor>
</comment>
<dbReference type="Pfam" id="PF12804">
    <property type="entry name" value="NTP_transf_3"/>
    <property type="match status" value="1"/>
</dbReference>
<dbReference type="GO" id="GO:0046872">
    <property type="term" value="F:metal ion binding"/>
    <property type="evidence" value="ECO:0007669"/>
    <property type="project" value="UniProtKB-KW"/>
</dbReference>
<evidence type="ECO:0000259" key="9">
    <source>
        <dbReference type="Pfam" id="PF12804"/>
    </source>
</evidence>
<evidence type="ECO:0000256" key="3">
    <source>
        <dbReference type="ARBA" id="ARBA00022723"/>
    </source>
</evidence>
<evidence type="ECO:0000313" key="10">
    <source>
        <dbReference type="EMBL" id="QGG47796.1"/>
    </source>
</evidence>
<evidence type="ECO:0000256" key="5">
    <source>
        <dbReference type="ARBA" id="ARBA00022842"/>
    </source>
</evidence>
<keyword evidence="2 8" id="KW-0808">Transferase</keyword>
<dbReference type="EC" id="2.7.7.77" evidence="8"/>
<dbReference type="GO" id="GO:0005525">
    <property type="term" value="F:GTP binding"/>
    <property type="evidence" value="ECO:0007669"/>
    <property type="project" value="UniProtKB-UniRule"/>
</dbReference>
<keyword evidence="10" id="KW-0548">Nucleotidyltransferase</keyword>
<evidence type="ECO:0000256" key="4">
    <source>
        <dbReference type="ARBA" id="ARBA00022741"/>
    </source>
</evidence>
<sequence length="197" mass="22391">MEAAATILAGGQNVRMGKNKSLLPIGEKLLIDLIIEQLQSVVQEIIIVTNEPELYRDQNVIFTKDRLSYRGPLCGIHAALLQSTYQYNFIVACDMPFIQAQSIRELLELSPGYDVVVPKIGKHLQPLYAVYSKNCLPAIEKSLQRGERKVVAFYDQVRVRYVEEEIINQWGSLEQLFFNVNTPDDYAKAKEKIKEGT</sequence>
<gene>
    <name evidence="8 10" type="primary">mobA</name>
    <name evidence="10" type="ORF">FTV88_1698</name>
</gene>